<feature type="transmembrane region" description="Helical" evidence="6">
    <location>
        <begin position="304"/>
        <end position="326"/>
    </location>
</feature>
<evidence type="ECO:0000256" key="1">
    <source>
        <dbReference type="ARBA" id="ARBA00004651"/>
    </source>
</evidence>
<dbReference type="RefSeq" id="WP_094202893.1">
    <property type="nucleotide sequence ID" value="NZ_NDYI01000021.1"/>
</dbReference>
<feature type="transmembrane region" description="Helical" evidence="6">
    <location>
        <begin position="256"/>
        <end position="275"/>
    </location>
</feature>
<dbReference type="AlphaFoldDB" id="A0A233VX51"/>
<evidence type="ECO:0000256" key="3">
    <source>
        <dbReference type="ARBA" id="ARBA00022692"/>
    </source>
</evidence>
<feature type="transmembrane region" description="Helical" evidence="6">
    <location>
        <begin position="709"/>
        <end position="727"/>
    </location>
</feature>
<keyword evidence="5 6" id="KW-0472">Membrane</keyword>
<accession>A0A233VX51</accession>
<feature type="transmembrane region" description="Helical" evidence="6">
    <location>
        <begin position="659"/>
        <end position="678"/>
    </location>
</feature>
<sequence length="746" mass="86409">MKNPINKRIARQLVKNPAKYLPIILAMVFVVVFSSSFFTSQDSVKALYYEQINKGKVEDGQFTTIYPLDDVTKGKLEDENIDLYENFNVEISHTNERKLKAFINRKNINIAQILEGRLAERKDEVAISGNYARANKIKLEDSIKLNDKNFKVVGIVSLPDYSSILRNRDDLVMDTGYYGTCLLDKDGFELFKDVPIKYTYSYHTKNNLTKKPANDKLKDLIKIIMKKNVVIDAVTRYDNHCITYLMDDMDGDVPTMTTFMVILFIALAFVSAVQIKSMIEKESSVIGTLLASGYTKAELLKNYMITPVIMTLFSAVVGNVISYSYAYKKYVFLYYQSFDLPKFKPIISLRSFLITCIIPLTIYMVINLLVISMKLKATPLEFLRGTFKREKRKSKVKLTKFNIMTKFKLRMFLDNKFNLIALVFGIFLANMILLYGLSVKPIFESYSENMKNTMKYNYTYFVRAEEKNVKADKSTILDVELTDNDNKKVQFYGVDDNSNYKIKNLSQLKKDEVVVSKGFLQRFEHKINDKIKITEPYNSKTLELKIKGVDEDNNLYQIFTKRELLNKIIEKDSGYFNAYQSNSKLHISNSNLITKINRDEMDKFMIHFLDSFGVVFKMLFYIGIGFYLIITFIISNIILDKSKLNISYLKIFGYNDGEIMSIYVNIVFVMLVVFQLIMIPLIDKLFKFIILVVMSKFDAYIIAEIPVHMYLLAILYSIIIFAVIQLLQKIKISKLDMVKELKTING</sequence>
<feature type="transmembrane region" description="Helical" evidence="6">
    <location>
        <begin position="347"/>
        <end position="371"/>
    </location>
</feature>
<dbReference type="InterPro" id="IPR038766">
    <property type="entry name" value="Membrane_comp_ABC_pdt"/>
</dbReference>
<dbReference type="PANTHER" id="PTHR30287:SF2">
    <property type="entry name" value="BLL1001 PROTEIN"/>
    <property type="match status" value="1"/>
</dbReference>
<dbReference type="GO" id="GO:0005886">
    <property type="term" value="C:plasma membrane"/>
    <property type="evidence" value="ECO:0007669"/>
    <property type="project" value="UniProtKB-SubCell"/>
</dbReference>
<evidence type="ECO:0000313" key="9">
    <source>
        <dbReference type="Proteomes" id="UP000215361"/>
    </source>
</evidence>
<gene>
    <name evidence="8" type="ORF">B9N56_07210</name>
</gene>
<dbReference type="InterPro" id="IPR003838">
    <property type="entry name" value="ABC3_permease_C"/>
</dbReference>
<feature type="domain" description="ABC3 transporter permease C-terminal" evidence="7">
    <location>
        <begin position="259"/>
        <end position="377"/>
    </location>
</feature>
<evidence type="ECO:0000313" key="8">
    <source>
        <dbReference type="EMBL" id="OXZ36963.1"/>
    </source>
</evidence>
<dbReference type="PANTHER" id="PTHR30287">
    <property type="entry name" value="MEMBRANE COMPONENT OF PREDICTED ABC SUPERFAMILY METABOLITE UPTAKE TRANSPORTER"/>
    <property type="match status" value="1"/>
</dbReference>
<name>A0A233VX51_FINMA</name>
<comment type="subcellular location">
    <subcellularLocation>
        <location evidence="1">Cell membrane</location>
        <topology evidence="1">Multi-pass membrane protein</topology>
    </subcellularLocation>
</comment>
<proteinExistence type="predicted"/>
<evidence type="ECO:0000256" key="6">
    <source>
        <dbReference type="SAM" id="Phobius"/>
    </source>
</evidence>
<evidence type="ECO:0000256" key="4">
    <source>
        <dbReference type="ARBA" id="ARBA00022989"/>
    </source>
</evidence>
<evidence type="ECO:0000259" key="7">
    <source>
        <dbReference type="Pfam" id="PF02687"/>
    </source>
</evidence>
<evidence type="ECO:0000256" key="5">
    <source>
        <dbReference type="ARBA" id="ARBA00023136"/>
    </source>
</evidence>
<evidence type="ECO:0000256" key="2">
    <source>
        <dbReference type="ARBA" id="ARBA00022475"/>
    </source>
</evidence>
<keyword evidence="3 6" id="KW-0812">Transmembrane</keyword>
<comment type="caution">
    <text evidence="8">The sequence shown here is derived from an EMBL/GenBank/DDBJ whole genome shotgun (WGS) entry which is preliminary data.</text>
</comment>
<dbReference type="EMBL" id="NDYI01000021">
    <property type="protein sequence ID" value="OXZ36963.1"/>
    <property type="molecule type" value="Genomic_DNA"/>
</dbReference>
<keyword evidence="4 6" id="KW-1133">Transmembrane helix</keyword>
<organism evidence="8 9">
    <name type="scientific">Finegoldia magna</name>
    <name type="common">Peptostreptococcus magnus</name>
    <dbReference type="NCBI Taxonomy" id="1260"/>
    <lineage>
        <taxon>Bacteria</taxon>
        <taxon>Bacillati</taxon>
        <taxon>Bacillota</taxon>
        <taxon>Tissierellia</taxon>
        <taxon>Tissierellales</taxon>
        <taxon>Peptoniphilaceae</taxon>
        <taxon>Finegoldia</taxon>
    </lineage>
</organism>
<dbReference type="Pfam" id="PF02687">
    <property type="entry name" value="FtsX"/>
    <property type="match status" value="1"/>
</dbReference>
<reference evidence="9" key="1">
    <citation type="submission" date="2017-04" db="EMBL/GenBank/DDBJ databases">
        <title>Finegoldia magna isolated from orthopedic joint implant-associated infections.</title>
        <authorList>
            <person name="Bjorklund S."/>
            <person name="Bruggemann H."/>
            <person name="Jensen A."/>
            <person name="Hellmark B."/>
            <person name="Soderquist B."/>
        </authorList>
    </citation>
    <scope>NUCLEOTIDE SEQUENCE [LARGE SCALE GENOMIC DNA]</scope>
    <source>
        <strain evidence="9">08T492</strain>
    </source>
</reference>
<protein>
    <submittedName>
        <fullName evidence="8">ABC transporter permease</fullName>
    </submittedName>
</protein>
<feature type="transmembrane region" description="Helical" evidence="6">
    <location>
        <begin position="618"/>
        <end position="639"/>
    </location>
</feature>
<keyword evidence="2" id="KW-1003">Cell membrane</keyword>
<dbReference type="Proteomes" id="UP000215361">
    <property type="component" value="Unassembled WGS sequence"/>
</dbReference>
<feature type="transmembrane region" description="Helical" evidence="6">
    <location>
        <begin position="20"/>
        <end position="39"/>
    </location>
</feature>
<feature type="transmembrane region" description="Helical" evidence="6">
    <location>
        <begin position="417"/>
        <end position="437"/>
    </location>
</feature>